<feature type="domain" description="C2H2-type" evidence="7">
    <location>
        <begin position="318"/>
        <end position="342"/>
    </location>
</feature>
<dbReference type="Pfam" id="PF00226">
    <property type="entry name" value="DnaJ"/>
    <property type="match status" value="1"/>
</dbReference>
<evidence type="ECO:0000256" key="5">
    <source>
        <dbReference type="SAM" id="MobiDB-lite"/>
    </source>
</evidence>
<dbReference type="PANTHER" id="PTHR44029:SF1">
    <property type="entry name" value="DNAJ HOMOLOG SUBFAMILY C MEMBER 21"/>
    <property type="match status" value="1"/>
</dbReference>
<dbReference type="Pfam" id="PF21884">
    <property type="entry name" value="ZUO1-like_ZHD"/>
    <property type="match status" value="1"/>
</dbReference>
<feature type="region of interest" description="Disordered" evidence="5">
    <location>
        <begin position="528"/>
        <end position="549"/>
    </location>
</feature>
<dbReference type="PROSITE" id="PS50157">
    <property type="entry name" value="ZINC_FINGER_C2H2_2"/>
    <property type="match status" value="2"/>
</dbReference>
<feature type="compositionally biased region" description="Polar residues" evidence="5">
    <location>
        <begin position="443"/>
        <end position="456"/>
    </location>
</feature>
<dbReference type="InterPro" id="IPR018253">
    <property type="entry name" value="DnaJ_domain_CS"/>
</dbReference>
<keyword evidence="3" id="KW-0862">Zinc</keyword>
<evidence type="ECO:0000256" key="3">
    <source>
        <dbReference type="ARBA" id="ARBA00022833"/>
    </source>
</evidence>
<gene>
    <name evidence="8" type="ORF">AB675_8450</name>
</gene>
<comment type="caution">
    <text evidence="8">The sequence shown here is derived from an EMBL/GenBank/DDBJ whole genome shotgun (WGS) entry which is preliminary data.</text>
</comment>
<feature type="region of interest" description="Disordered" evidence="5">
    <location>
        <begin position="354"/>
        <end position="501"/>
    </location>
</feature>
<dbReference type="InterPro" id="IPR022755">
    <property type="entry name" value="Znf_C2H2_jaz"/>
</dbReference>
<feature type="compositionally biased region" description="Gly residues" evidence="5">
    <location>
        <begin position="540"/>
        <end position="549"/>
    </location>
</feature>
<dbReference type="VEuPathDB" id="FungiDB:AB675_8450"/>
<evidence type="ECO:0000259" key="7">
    <source>
        <dbReference type="PROSITE" id="PS50157"/>
    </source>
</evidence>
<evidence type="ECO:0000256" key="2">
    <source>
        <dbReference type="ARBA" id="ARBA00022771"/>
    </source>
</evidence>
<dbReference type="OrthoDB" id="5894at2759"/>
<accession>A0A0N1HGI0</accession>
<dbReference type="PRINTS" id="PR00625">
    <property type="entry name" value="JDOMAIN"/>
</dbReference>
<dbReference type="InterPro" id="IPR054076">
    <property type="entry name" value="ZUO1-like_ZHD"/>
</dbReference>
<dbReference type="SMART" id="SM00271">
    <property type="entry name" value="DnaJ"/>
    <property type="match status" value="1"/>
</dbReference>
<dbReference type="RefSeq" id="XP_018004716.1">
    <property type="nucleotide sequence ID" value="XM_018148897.1"/>
</dbReference>
<feature type="compositionally biased region" description="Basic and acidic residues" evidence="5">
    <location>
        <begin position="354"/>
        <end position="366"/>
    </location>
</feature>
<evidence type="ECO:0000256" key="1">
    <source>
        <dbReference type="ARBA" id="ARBA00022723"/>
    </source>
</evidence>
<dbReference type="InterPro" id="IPR036869">
    <property type="entry name" value="J_dom_sf"/>
</dbReference>
<dbReference type="PANTHER" id="PTHR44029">
    <property type="entry name" value="DNAJ HOMOLOG SUBFAMILY C MEMBER 21"/>
    <property type="match status" value="1"/>
</dbReference>
<dbReference type="GeneID" id="28740777"/>
<dbReference type="AlphaFoldDB" id="A0A0N1HGI0"/>
<keyword evidence="2 4" id="KW-0863">Zinc-finger</keyword>
<dbReference type="PROSITE" id="PS50076">
    <property type="entry name" value="DNAJ_2"/>
    <property type="match status" value="1"/>
</dbReference>
<proteinExistence type="predicted"/>
<evidence type="ECO:0000259" key="6">
    <source>
        <dbReference type="PROSITE" id="PS50076"/>
    </source>
</evidence>
<dbReference type="InterPro" id="IPR013087">
    <property type="entry name" value="Znf_C2H2_type"/>
</dbReference>
<organism evidence="8 9">
    <name type="scientific">Cyphellophora attinorum</name>
    <dbReference type="NCBI Taxonomy" id="1664694"/>
    <lineage>
        <taxon>Eukaryota</taxon>
        <taxon>Fungi</taxon>
        <taxon>Dikarya</taxon>
        <taxon>Ascomycota</taxon>
        <taxon>Pezizomycotina</taxon>
        <taxon>Eurotiomycetes</taxon>
        <taxon>Chaetothyriomycetidae</taxon>
        <taxon>Chaetothyriales</taxon>
        <taxon>Cyphellophoraceae</taxon>
        <taxon>Cyphellophora</taxon>
    </lineage>
</organism>
<dbReference type="PROSITE" id="PS00636">
    <property type="entry name" value="DNAJ_1"/>
    <property type="match status" value="1"/>
</dbReference>
<dbReference type="STRING" id="1664694.A0A0N1HGI0"/>
<dbReference type="InterPro" id="IPR051964">
    <property type="entry name" value="Chaperone_stress_response"/>
</dbReference>
<evidence type="ECO:0008006" key="10">
    <source>
        <dbReference type="Google" id="ProtNLM"/>
    </source>
</evidence>
<protein>
    <recommendedName>
        <fullName evidence="10">DnaJ subfamily C member 21</fullName>
    </recommendedName>
</protein>
<dbReference type="CDD" id="cd06257">
    <property type="entry name" value="DnaJ"/>
    <property type="match status" value="1"/>
</dbReference>
<dbReference type="SUPFAM" id="SSF46565">
    <property type="entry name" value="Chaperone J-domain"/>
    <property type="match status" value="1"/>
</dbReference>
<sequence length="549" mass="61306">MGQGQSSSGQPAADEAAPLKTDYYELLGVERTATEDELKKAYRRKALELHPDRNYGNVEETTRLFAEVQTAYEVLSDPQERAWYDSHKDILLRGEQPGQDGEEFSYNIRMTTAVEVQQLMLKFNGRMEFTDAPNGFYGGLHDFFEKLAKEEDIACQWEDLDSLDYPEFGHKNDHYEDVVRPFYSAWTSFATKKSFSWKDAYRLADAPDRRIRRLMEKENKKVRDEAIQEYNDAVRSLIAFVRKRDPRVQDNQKSEAERQKILRDAAAAQAARSRAQRDAQLRNALSDMDAVPAWAQSREKDEHEGGFSSESDIEEHEYDCVVCDKTFKSEAQFQAHERSKKHVKLLKQLKRAMKDEDADLQERDQTSRAQSDEGEGDNLEQDAKTTLPQQPTGYAESGSGDADDGRLSESQPGPDVPPAKHDMESSASDDDYASRDAIEARLTGNTTNGISSTLTDLSLEGTPATSDTDGTPGAKSKLGKAKQKRAKKAAQAAAGESRAAASEFSCARCGNEFDSKTQLFKHLKDNPSHAALKASVPGKKAGGAKGKKR</sequence>
<dbReference type="InterPro" id="IPR001623">
    <property type="entry name" value="DnaJ_domain"/>
</dbReference>
<feature type="compositionally biased region" description="Basic residues" evidence="5">
    <location>
        <begin position="477"/>
        <end position="488"/>
    </location>
</feature>
<dbReference type="GO" id="GO:0008270">
    <property type="term" value="F:zinc ion binding"/>
    <property type="evidence" value="ECO:0007669"/>
    <property type="project" value="UniProtKB-KW"/>
</dbReference>
<evidence type="ECO:0000313" key="8">
    <source>
        <dbReference type="EMBL" id="KPI44753.1"/>
    </source>
</evidence>
<dbReference type="Proteomes" id="UP000038010">
    <property type="component" value="Unassembled WGS sequence"/>
</dbReference>
<reference evidence="8 9" key="1">
    <citation type="submission" date="2015-06" db="EMBL/GenBank/DDBJ databases">
        <title>Draft genome of the ant-associated black yeast Phialophora attae CBS 131958.</title>
        <authorList>
            <person name="Moreno L.F."/>
            <person name="Stielow B.J."/>
            <person name="de Hoog S."/>
            <person name="Vicente V.A."/>
            <person name="Weiss V.A."/>
            <person name="de Vries M."/>
            <person name="Cruz L.M."/>
            <person name="Souza E.M."/>
        </authorList>
    </citation>
    <scope>NUCLEOTIDE SEQUENCE [LARGE SCALE GENOMIC DNA]</scope>
    <source>
        <strain evidence="8 9">CBS 131958</strain>
    </source>
</reference>
<evidence type="ECO:0000313" key="9">
    <source>
        <dbReference type="Proteomes" id="UP000038010"/>
    </source>
</evidence>
<dbReference type="InterPro" id="IPR036236">
    <property type="entry name" value="Znf_C2H2_sf"/>
</dbReference>
<evidence type="ECO:0000256" key="4">
    <source>
        <dbReference type="PROSITE-ProRule" id="PRU00042"/>
    </source>
</evidence>
<dbReference type="FunFam" id="1.10.287.110:FF:000046">
    <property type="entry name" value="dnaJ homolog subfamily C member 21"/>
    <property type="match status" value="1"/>
</dbReference>
<dbReference type="SUPFAM" id="SSF57667">
    <property type="entry name" value="beta-beta-alpha zinc fingers"/>
    <property type="match status" value="1"/>
</dbReference>
<dbReference type="Gene3D" id="1.10.287.110">
    <property type="entry name" value="DnaJ domain"/>
    <property type="match status" value="1"/>
</dbReference>
<name>A0A0N1HGI0_9EURO</name>
<dbReference type="EMBL" id="LFJN01000003">
    <property type="protein sequence ID" value="KPI44753.1"/>
    <property type="molecule type" value="Genomic_DNA"/>
</dbReference>
<feature type="domain" description="J" evidence="6">
    <location>
        <begin position="22"/>
        <end position="88"/>
    </location>
</feature>
<dbReference type="Gene3D" id="3.30.160.60">
    <property type="entry name" value="Classic Zinc Finger"/>
    <property type="match status" value="1"/>
</dbReference>
<dbReference type="SMART" id="SM00355">
    <property type="entry name" value="ZnF_C2H2"/>
    <property type="match status" value="2"/>
</dbReference>
<dbReference type="Pfam" id="PF12171">
    <property type="entry name" value="zf-C2H2_jaz"/>
    <property type="match status" value="1"/>
</dbReference>
<keyword evidence="9" id="KW-1185">Reference proteome</keyword>
<keyword evidence="1" id="KW-0479">Metal-binding</keyword>
<feature type="domain" description="C2H2-type" evidence="7">
    <location>
        <begin position="504"/>
        <end position="534"/>
    </location>
</feature>
<feature type="compositionally biased region" description="Low complexity" evidence="5">
    <location>
        <begin position="489"/>
        <end position="501"/>
    </location>
</feature>
<dbReference type="GO" id="GO:0005737">
    <property type="term" value="C:cytoplasm"/>
    <property type="evidence" value="ECO:0007669"/>
    <property type="project" value="TreeGrafter"/>
</dbReference>
<dbReference type="PROSITE" id="PS00028">
    <property type="entry name" value="ZINC_FINGER_C2H2_1"/>
    <property type="match status" value="1"/>
</dbReference>